<dbReference type="Proteomes" id="UP000199182">
    <property type="component" value="Unassembled WGS sequence"/>
</dbReference>
<name>A0A1H0ETZ1_9FIRM</name>
<evidence type="ECO:0000313" key="2">
    <source>
        <dbReference type="Proteomes" id="UP000199182"/>
    </source>
</evidence>
<dbReference type="STRING" id="258515.SAMN05192585_1369"/>
<gene>
    <name evidence="1" type="ORF">SAMN05192585_1369</name>
</gene>
<keyword evidence="2" id="KW-1185">Reference proteome</keyword>
<organism evidence="1 2">
    <name type="scientific">Acetanaerobacterium elongatum</name>
    <dbReference type="NCBI Taxonomy" id="258515"/>
    <lineage>
        <taxon>Bacteria</taxon>
        <taxon>Bacillati</taxon>
        <taxon>Bacillota</taxon>
        <taxon>Clostridia</taxon>
        <taxon>Eubacteriales</taxon>
        <taxon>Oscillospiraceae</taxon>
        <taxon>Acetanaerobacterium</taxon>
    </lineage>
</organism>
<sequence>MSFEISGNLKEYESYDNFCATLLQVMNLFVAVFGLETMLKIDLYIDNALYDKQTKENSMSGYTPITTLICSKYIVIKLNISDFSQTSQIIYQFAHELCHYVFYSIYGIDKPKGDNNEEAICSAMSLCTIKSLYPQNLEHWKEHVRSLSNIYGLGYPIAEELNYDIYALSERILTYNKEHNLAEAK</sequence>
<accession>A0A1H0ETZ1</accession>
<dbReference type="EMBL" id="FNID01000036">
    <property type="protein sequence ID" value="SDN85830.1"/>
    <property type="molecule type" value="Genomic_DNA"/>
</dbReference>
<protein>
    <submittedName>
        <fullName evidence="1">Uncharacterized protein</fullName>
    </submittedName>
</protein>
<reference evidence="1 2" key="1">
    <citation type="submission" date="2016-10" db="EMBL/GenBank/DDBJ databases">
        <authorList>
            <person name="de Groot N.N."/>
        </authorList>
    </citation>
    <scope>NUCLEOTIDE SEQUENCE [LARGE SCALE GENOMIC DNA]</scope>
    <source>
        <strain evidence="1 2">CGMCC 1.5012</strain>
    </source>
</reference>
<proteinExistence type="predicted"/>
<dbReference type="OrthoDB" id="3034906at2"/>
<evidence type="ECO:0000313" key="1">
    <source>
        <dbReference type="EMBL" id="SDN85830.1"/>
    </source>
</evidence>
<dbReference type="AlphaFoldDB" id="A0A1H0ETZ1"/>
<dbReference type="RefSeq" id="WP_092642486.1">
    <property type="nucleotide sequence ID" value="NZ_FNID01000036.1"/>
</dbReference>